<dbReference type="EC" id="1.8.1.-" evidence="1"/>
<dbReference type="GO" id="GO:0016491">
    <property type="term" value="F:oxidoreductase activity"/>
    <property type="evidence" value="ECO:0007669"/>
    <property type="project" value="UniProtKB-KW"/>
</dbReference>
<proteinExistence type="predicted"/>
<sequence length="61" mass="6876">MLDTNMKTQLKAYLEKLTKPVELIATLDDSAKSAEIKELLAEIAELSDKVTFKERQHARGT</sequence>
<evidence type="ECO:0000313" key="2">
    <source>
        <dbReference type="Proteomes" id="UP000255167"/>
    </source>
</evidence>
<dbReference type="Gene3D" id="3.40.30.80">
    <property type="match status" value="1"/>
</dbReference>
<dbReference type="InterPro" id="IPR036249">
    <property type="entry name" value="Thioredoxin-like_sf"/>
</dbReference>
<evidence type="ECO:0000313" key="1">
    <source>
        <dbReference type="EMBL" id="STW45834.1"/>
    </source>
</evidence>
<dbReference type="Proteomes" id="UP000255167">
    <property type="component" value="Unassembled WGS sequence"/>
</dbReference>
<dbReference type="EMBL" id="UGNC01000005">
    <property type="protein sequence ID" value="STW45834.1"/>
    <property type="molecule type" value="Genomic_DNA"/>
</dbReference>
<dbReference type="AlphaFoldDB" id="A0A378FNP6"/>
<dbReference type="SUPFAM" id="SSF52833">
    <property type="entry name" value="Thioredoxin-like"/>
    <property type="match status" value="1"/>
</dbReference>
<gene>
    <name evidence="1" type="primary">ahpF_1</name>
    <name evidence="1" type="ORF">NCTC9617_02319</name>
</gene>
<name>A0A378FNP6_KLEPN</name>
<accession>A0A378FNP6</accession>
<organism evidence="1 2">
    <name type="scientific">Klebsiella pneumoniae</name>
    <dbReference type="NCBI Taxonomy" id="573"/>
    <lineage>
        <taxon>Bacteria</taxon>
        <taxon>Pseudomonadati</taxon>
        <taxon>Pseudomonadota</taxon>
        <taxon>Gammaproteobacteria</taxon>
        <taxon>Enterobacterales</taxon>
        <taxon>Enterobacteriaceae</taxon>
        <taxon>Klebsiella/Raoultella group</taxon>
        <taxon>Klebsiella</taxon>
        <taxon>Klebsiella pneumoniae complex</taxon>
    </lineage>
</organism>
<keyword evidence="1" id="KW-0560">Oxidoreductase</keyword>
<reference evidence="1 2" key="1">
    <citation type="submission" date="2018-06" db="EMBL/GenBank/DDBJ databases">
        <authorList>
            <consortium name="Pathogen Informatics"/>
            <person name="Doyle S."/>
        </authorList>
    </citation>
    <scope>NUCLEOTIDE SEQUENCE [LARGE SCALE GENOMIC DNA]</scope>
    <source>
        <strain evidence="1 2">NCTC9617</strain>
    </source>
</reference>
<protein>
    <submittedName>
        <fullName evidence="1">Alkyl hydroperoxide reductase protein F</fullName>
        <ecNumber evidence="1">1.8.1.-</ecNumber>
    </submittedName>
</protein>